<dbReference type="PANTHER" id="PTHR30193">
    <property type="entry name" value="ABC TRANSPORTER PERMEASE PROTEIN"/>
    <property type="match status" value="1"/>
</dbReference>
<evidence type="ECO:0000313" key="9">
    <source>
        <dbReference type="EMBL" id="SDO23887.1"/>
    </source>
</evidence>
<sequence length="291" mass="32251">MTLTRRTAPYVFLAPVFVFGLLFFVGPLLFSLVLSFASWNSLGAFRLVGLQNYRYLLAIDPVFHTALWNTARFVGGTILLGVPLSLALALAIRRSRVASLWQAIYWLPMITNVVAVSYVWKQILDDPYGLVNRFLAFLGVAGPSWLLDPDWAMLSLVLVFLWFQVGQDMMLFLAGLNGLDASVEEAARMDGASGWRTFRHVTLPLLAPTMLFVTLSNLIRGVGYFALMLVLTEGGPVNSTRTAALRMYELAFSELKLGLASAAAYILLFMVMLLSAIQLRVMRRGGVEGWA</sequence>
<keyword evidence="10" id="KW-1185">Reference proteome</keyword>
<evidence type="ECO:0000256" key="6">
    <source>
        <dbReference type="ARBA" id="ARBA00023136"/>
    </source>
</evidence>
<comment type="similarity">
    <text evidence="7">Belongs to the binding-protein-dependent transport system permease family.</text>
</comment>
<evidence type="ECO:0000256" key="3">
    <source>
        <dbReference type="ARBA" id="ARBA00022475"/>
    </source>
</evidence>
<dbReference type="RefSeq" id="WP_170842569.1">
    <property type="nucleotide sequence ID" value="NZ_FNIT01000004.1"/>
</dbReference>
<feature type="transmembrane region" description="Helical" evidence="7">
    <location>
        <begin position="197"/>
        <end position="219"/>
    </location>
</feature>
<dbReference type="AlphaFoldDB" id="A0A1H0HXK0"/>
<feature type="transmembrane region" description="Helical" evidence="7">
    <location>
        <begin position="103"/>
        <end position="120"/>
    </location>
</feature>
<feature type="transmembrane region" description="Helical" evidence="7">
    <location>
        <begin position="151"/>
        <end position="176"/>
    </location>
</feature>
<protein>
    <submittedName>
        <fullName evidence="9">Carbohydrate ABC transporter membrane protein 1, CUT1 family</fullName>
    </submittedName>
</protein>
<evidence type="ECO:0000256" key="2">
    <source>
        <dbReference type="ARBA" id="ARBA00022448"/>
    </source>
</evidence>
<dbReference type="SUPFAM" id="SSF161098">
    <property type="entry name" value="MetI-like"/>
    <property type="match status" value="1"/>
</dbReference>
<proteinExistence type="inferred from homology"/>
<evidence type="ECO:0000313" key="10">
    <source>
        <dbReference type="Proteomes" id="UP000198793"/>
    </source>
</evidence>
<dbReference type="STRING" id="1166073.SAMN05192530_104335"/>
<keyword evidence="4 7" id="KW-0812">Transmembrane</keyword>
<evidence type="ECO:0000256" key="7">
    <source>
        <dbReference type="RuleBase" id="RU363032"/>
    </source>
</evidence>
<keyword evidence="3" id="KW-1003">Cell membrane</keyword>
<dbReference type="InterPro" id="IPR035906">
    <property type="entry name" value="MetI-like_sf"/>
</dbReference>
<keyword evidence="6 7" id="KW-0472">Membrane</keyword>
<dbReference type="InterPro" id="IPR000515">
    <property type="entry name" value="MetI-like"/>
</dbReference>
<dbReference type="GO" id="GO:0005886">
    <property type="term" value="C:plasma membrane"/>
    <property type="evidence" value="ECO:0007669"/>
    <property type="project" value="UniProtKB-SubCell"/>
</dbReference>
<evidence type="ECO:0000259" key="8">
    <source>
        <dbReference type="PROSITE" id="PS50928"/>
    </source>
</evidence>
<dbReference type="PROSITE" id="PS50928">
    <property type="entry name" value="ABC_TM1"/>
    <property type="match status" value="1"/>
</dbReference>
<feature type="transmembrane region" description="Helical" evidence="7">
    <location>
        <begin position="12"/>
        <end position="37"/>
    </location>
</feature>
<feature type="transmembrane region" description="Helical" evidence="7">
    <location>
        <begin position="257"/>
        <end position="277"/>
    </location>
</feature>
<dbReference type="PANTHER" id="PTHR30193:SF37">
    <property type="entry name" value="INNER MEMBRANE ABC TRANSPORTER PERMEASE PROTEIN YCJO"/>
    <property type="match status" value="1"/>
</dbReference>
<evidence type="ECO:0000256" key="4">
    <source>
        <dbReference type="ARBA" id="ARBA00022692"/>
    </source>
</evidence>
<feature type="domain" description="ABC transmembrane type-1" evidence="8">
    <location>
        <begin position="67"/>
        <end position="278"/>
    </location>
</feature>
<organism evidence="9 10">
    <name type="scientific">Aureimonas jatrophae</name>
    <dbReference type="NCBI Taxonomy" id="1166073"/>
    <lineage>
        <taxon>Bacteria</taxon>
        <taxon>Pseudomonadati</taxon>
        <taxon>Pseudomonadota</taxon>
        <taxon>Alphaproteobacteria</taxon>
        <taxon>Hyphomicrobiales</taxon>
        <taxon>Aurantimonadaceae</taxon>
        <taxon>Aureimonas</taxon>
    </lineage>
</organism>
<comment type="subcellular location">
    <subcellularLocation>
        <location evidence="1 7">Cell membrane</location>
        <topology evidence="1 7">Multi-pass membrane protein</topology>
    </subcellularLocation>
</comment>
<evidence type="ECO:0000256" key="1">
    <source>
        <dbReference type="ARBA" id="ARBA00004651"/>
    </source>
</evidence>
<keyword evidence="5 7" id="KW-1133">Transmembrane helix</keyword>
<keyword evidence="2 7" id="KW-0813">Transport</keyword>
<dbReference type="CDD" id="cd06261">
    <property type="entry name" value="TM_PBP2"/>
    <property type="match status" value="1"/>
</dbReference>
<dbReference type="Gene3D" id="1.10.3720.10">
    <property type="entry name" value="MetI-like"/>
    <property type="match status" value="1"/>
</dbReference>
<reference evidence="9 10" key="1">
    <citation type="submission" date="2016-10" db="EMBL/GenBank/DDBJ databases">
        <authorList>
            <person name="de Groot N.N."/>
        </authorList>
    </citation>
    <scope>NUCLEOTIDE SEQUENCE [LARGE SCALE GENOMIC DNA]</scope>
    <source>
        <strain evidence="10">L7-484,KACC 16230,DSM 25025</strain>
    </source>
</reference>
<dbReference type="EMBL" id="FNIT01000004">
    <property type="protein sequence ID" value="SDO23887.1"/>
    <property type="molecule type" value="Genomic_DNA"/>
</dbReference>
<accession>A0A1H0HXK0</accession>
<dbReference type="GO" id="GO:0055085">
    <property type="term" value="P:transmembrane transport"/>
    <property type="evidence" value="ECO:0007669"/>
    <property type="project" value="InterPro"/>
</dbReference>
<gene>
    <name evidence="9" type="ORF">SAMN05192530_104335</name>
</gene>
<feature type="transmembrane region" description="Helical" evidence="7">
    <location>
        <begin position="73"/>
        <end position="91"/>
    </location>
</feature>
<dbReference type="InterPro" id="IPR051393">
    <property type="entry name" value="ABC_transporter_permease"/>
</dbReference>
<dbReference type="Proteomes" id="UP000198793">
    <property type="component" value="Unassembled WGS sequence"/>
</dbReference>
<dbReference type="Pfam" id="PF00528">
    <property type="entry name" value="BPD_transp_1"/>
    <property type="match status" value="1"/>
</dbReference>
<name>A0A1H0HXK0_9HYPH</name>
<evidence type="ECO:0000256" key="5">
    <source>
        <dbReference type="ARBA" id="ARBA00022989"/>
    </source>
</evidence>